<keyword evidence="1" id="KW-0489">Methyltransferase</keyword>
<evidence type="ECO:0000313" key="1">
    <source>
        <dbReference type="EMBL" id="RTR38272.1"/>
    </source>
</evidence>
<organism evidence="1 2">
    <name type="scientific">Shewanella canadensis</name>
    <dbReference type="NCBI Taxonomy" id="271096"/>
    <lineage>
        <taxon>Bacteria</taxon>
        <taxon>Pseudomonadati</taxon>
        <taxon>Pseudomonadota</taxon>
        <taxon>Gammaproteobacteria</taxon>
        <taxon>Alteromonadales</taxon>
        <taxon>Shewanellaceae</taxon>
        <taxon>Shewanella</taxon>
    </lineage>
</organism>
<dbReference type="EMBL" id="RXNU01000007">
    <property type="protein sequence ID" value="RTR38272.1"/>
    <property type="molecule type" value="Genomic_DNA"/>
</dbReference>
<keyword evidence="2" id="KW-1185">Reference proteome</keyword>
<reference evidence="1 2" key="1">
    <citation type="submission" date="2018-12" db="EMBL/GenBank/DDBJ databases">
        <authorList>
            <person name="Yu L."/>
        </authorList>
    </citation>
    <scope>NUCLEOTIDE SEQUENCE [LARGE SCALE GENOMIC DNA]</scope>
    <source>
        <strain evidence="1 2">HAW-EB2</strain>
    </source>
</reference>
<dbReference type="Pfam" id="PF13489">
    <property type="entry name" value="Methyltransf_23"/>
    <property type="match status" value="1"/>
</dbReference>
<dbReference type="Proteomes" id="UP000267448">
    <property type="component" value="Unassembled WGS sequence"/>
</dbReference>
<proteinExistence type="predicted"/>
<protein>
    <submittedName>
        <fullName evidence="1">Methyltransferase domain-containing protein</fullName>
    </submittedName>
</protein>
<name>A0A3S0K928_9GAMM</name>
<comment type="caution">
    <text evidence="1">The sequence shown here is derived from an EMBL/GenBank/DDBJ whole genome shotgun (WGS) entry which is preliminary data.</text>
</comment>
<gene>
    <name evidence="1" type="ORF">EKG38_15045</name>
</gene>
<keyword evidence="1" id="KW-0808">Transferase</keyword>
<dbReference type="GO" id="GO:0032259">
    <property type="term" value="P:methylation"/>
    <property type="evidence" value="ECO:0007669"/>
    <property type="project" value="UniProtKB-KW"/>
</dbReference>
<dbReference type="GO" id="GO:0008168">
    <property type="term" value="F:methyltransferase activity"/>
    <property type="evidence" value="ECO:0007669"/>
    <property type="project" value="UniProtKB-KW"/>
</dbReference>
<dbReference type="AlphaFoldDB" id="A0A3S0K928"/>
<dbReference type="OrthoDB" id="9791944at2"/>
<dbReference type="InterPro" id="IPR029063">
    <property type="entry name" value="SAM-dependent_MTases_sf"/>
</dbReference>
<accession>A0A3S0K928</accession>
<dbReference type="Gene3D" id="3.40.50.150">
    <property type="entry name" value="Vaccinia Virus protein VP39"/>
    <property type="match status" value="1"/>
</dbReference>
<dbReference type="SUPFAM" id="SSF53335">
    <property type="entry name" value="S-adenosyl-L-methionine-dependent methyltransferases"/>
    <property type="match status" value="1"/>
</dbReference>
<sequence length="232" mass="27274">MVNRSITMRRCPLCHNQHSSVFHQDRKRNMYLCDRCQLVFSDANSHLPPPVEKHRYQQQAAKNQKPLKQFLMSLILQCEQQSTDPLIGLNFGRVAEPDTVLSVESHRHTLYQYDPYFAANHDLLKRQYDFICCYRVFEHFRFPFKEWSLLGKLLKPGAWLAISTKLLTELSAFDRWHHKNNLTHVSFYQHFTFEFLAQQAGFKLLFAANDLILVQKPSGSDIKRDQSSLDDV</sequence>
<evidence type="ECO:0000313" key="2">
    <source>
        <dbReference type="Proteomes" id="UP000267448"/>
    </source>
</evidence>